<organism evidence="11 12">
    <name type="scientific">Puccinia striiformis</name>
    <dbReference type="NCBI Taxonomy" id="27350"/>
    <lineage>
        <taxon>Eukaryota</taxon>
        <taxon>Fungi</taxon>
        <taxon>Dikarya</taxon>
        <taxon>Basidiomycota</taxon>
        <taxon>Pucciniomycotina</taxon>
        <taxon>Pucciniomycetes</taxon>
        <taxon>Pucciniales</taxon>
        <taxon>Pucciniaceae</taxon>
        <taxon>Puccinia</taxon>
    </lineage>
</organism>
<reference evidence="12" key="2">
    <citation type="journal article" date="2018" name="BMC Genomics">
        <title>Genomic insights into host adaptation between the wheat stripe rust pathogen (Puccinia striiformis f. sp. tritici) and the barley stripe rust pathogen (Puccinia striiformis f. sp. hordei).</title>
        <authorList>
            <person name="Xia C."/>
            <person name="Wang M."/>
            <person name="Yin C."/>
            <person name="Cornejo O.E."/>
            <person name="Hulbert S.H."/>
            <person name="Chen X."/>
        </authorList>
    </citation>
    <scope>NUCLEOTIDE SEQUENCE [LARGE SCALE GENOMIC DNA]</scope>
    <source>
        <strain evidence="12">93TX-2</strain>
    </source>
</reference>
<evidence type="ECO:0000313" key="11">
    <source>
        <dbReference type="EMBL" id="POW21003.1"/>
    </source>
</evidence>
<comment type="catalytic activity">
    <reaction evidence="7 10">
        <text>L-glutamate + H(+) = 4-aminobutanoate + CO2</text>
        <dbReference type="Rhea" id="RHEA:17785"/>
        <dbReference type="ChEBI" id="CHEBI:15378"/>
        <dbReference type="ChEBI" id="CHEBI:16526"/>
        <dbReference type="ChEBI" id="CHEBI:29985"/>
        <dbReference type="ChEBI" id="CHEBI:59888"/>
        <dbReference type="EC" id="4.1.1.15"/>
    </reaction>
</comment>
<dbReference type="Gene3D" id="3.90.1150.160">
    <property type="match status" value="1"/>
</dbReference>
<dbReference type="PROSITE" id="PS00392">
    <property type="entry name" value="DDC_GAD_HDC_YDC"/>
    <property type="match status" value="1"/>
</dbReference>
<dbReference type="OrthoDB" id="5152799at2759"/>
<dbReference type="PANTHER" id="PTHR43321:SF3">
    <property type="entry name" value="GLUTAMATE DECARBOXYLASE"/>
    <property type="match status" value="1"/>
</dbReference>
<evidence type="ECO:0000256" key="6">
    <source>
        <dbReference type="ARBA" id="ARBA00024984"/>
    </source>
</evidence>
<dbReference type="GO" id="GO:0030170">
    <property type="term" value="F:pyridoxal phosphate binding"/>
    <property type="evidence" value="ECO:0007669"/>
    <property type="project" value="InterPro"/>
</dbReference>
<evidence type="ECO:0000256" key="4">
    <source>
        <dbReference type="ARBA" id="ARBA00022898"/>
    </source>
</evidence>
<dbReference type="VEuPathDB" id="FungiDB:PSTT_06125"/>
<dbReference type="Proteomes" id="UP000238274">
    <property type="component" value="Unassembled WGS sequence"/>
</dbReference>
<gene>
    <name evidence="11" type="ORF">PSHT_02942</name>
</gene>
<dbReference type="AlphaFoldDB" id="A0A2S4WGW5"/>
<dbReference type="InterPro" id="IPR002129">
    <property type="entry name" value="PyrdxlP-dep_de-COase"/>
</dbReference>
<comment type="similarity">
    <text evidence="2 9">Belongs to the group II decarboxylase family.</text>
</comment>
<dbReference type="Pfam" id="PF00282">
    <property type="entry name" value="Pyridoxal_deC"/>
    <property type="match status" value="1"/>
</dbReference>
<reference evidence="11 12" key="1">
    <citation type="submission" date="2017-12" db="EMBL/GenBank/DDBJ databases">
        <title>Gene loss provides genomic basis for host adaptation in cereal stripe rust fungi.</title>
        <authorList>
            <person name="Xia C."/>
        </authorList>
    </citation>
    <scope>NUCLEOTIDE SEQUENCE [LARGE SCALE GENOMIC DNA]</scope>
    <source>
        <strain evidence="11 12">93TX-2</strain>
    </source>
</reference>
<evidence type="ECO:0000313" key="12">
    <source>
        <dbReference type="Proteomes" id="UP000238274"/>
    </source>
</evidence>
<evidence type="ECO:0000256" key="9">
    <source>
        <dbReference type="RuleBase" id="RU000382"/>
    </source>
</evidence>
<comment type="function">
    <text evidence="6">Converts glutamate to gamma-aminobutyrate (GABA), consuming one intracellular proton in the reaction. The gad system helps to maintain a near-neutral intracellular pH when cells are exposed to extremely acidic conditions. The ability to survive transit through the acidic conditions of the stomach is essential for successful colonization of the mammalian host by commensal and pathogenic bacteria.</text>
</comment>
<dbReference type="InterPro" id="IPR010107">
    <property type="entry name" value="Glutamate_decarboxylase"/>
</dbReference>
<dbReference type="EC" id="4.1.1.15" evidence="3 10"/>
<dbReference type="EMBL" id="PKSM01000026">
    <property type="protein sequence ID" value="POW21003.1"/>
    <property type="molecule type" value="Genomic_DNA"/>
</dbReference>
<evidence type="ECO:0000256" key="1">
    <source>
        <dbReference type="ARBA" id="ARBA00001933"/>
    </source>
</evidence>
<accession>A0A2S4WGW5</accession>
<dbReference type="InterPro" id="IPR021115">
    <property type="entry name" value="Pyridoxal-P_BS"/>
</dbReference>
<dbReference type="GO" id="GO:0006538">
    <property type="term" value="P:L-glutamate catabolic process"/>
    <property type="evidence" value="ECO:0007669"/>
    <property type="project" value="TreeGrafter"/>
</dbReference>
<dbReference type="InterPro" id="IPR015421">
    <property type="entry name" value="PyrdxlP-dep_Trfase_major"/>
</dbReference>
<keyword evidence="12" id="KW-1185">Reference proteome</keyword>
<evidence type="ECO:0000256" key="2">
    <source>
        <dbReference type="ARBA" id="ARBA00009533"/>
    </source>
</evidence>
<dbReference type="PANTHER" id="PTHR43321">
    <property type="entry name" value="GLUTAMATE DECARBOXYLASE"/>
    <property type="match status" value="1"/>
</dbReference>
<dbReference type="Gene3D" id="3.40.640.10">
    <property type="entry name" value="Type I PLP-dependent aspartate aminotransferase-like (Major domain)"/>
    <property type="match status" value="1"/>
</dbReference>
<keyword evidence="5 9" id="KW-0456">Lyase</keyword>
<dbReference type="SUPFAM" id="SSF53383">
    <property type="entry name" value="PLP-dependent transferases"/>
    <property type="match status" value="1"/>
</dbReference>
<keyword evidence="10" id="KW-0210">Decarboxylase</keyword>
<feature type="modified residue" description="N6-(pyridoxal phosphate)lysine" evidence="8">
    <location>
        <position position="254"/>
    </location>
</feature>
<evidence type="ECO:0000256" key="10">
    <source>
        <dbReference type="RuleBase" id="RU361171"/>
    </source>
</evidence>
<reference evidence="12" key="3">
    <citation type="journal article" date="2018" name="Mol. Plant Microbe Interact.">
        <title>Genome sequence resources for the wheat stripe rust pathogen (Puccinia striiformis f. sp. tritici) and the barley stripe rust pathogen (Puccinia striiformis f. sp. hordei).</title>
        <authorList>
            <person name="Xia C."/>
            <person name="Wang M."/>
            <person name="Yin C."/>
            <person name="Cornejo O.E."/>
            <person name="Hulbert S.H."/>
            <person name="Chen X."/>
        </authorList>
    </citation>
    <scope>NUCLEOTIDE SEQUENCE [LARGE SCALE GENOMIC DNA]</scope>
    <source>
        <strain evidence="12">93TX-2</strain>
    </source>
</reference>
<evidence type="ECO:0000256" key="5">
    <source>
        <dbReference type="ARBA" id="ARBA00023239"/>
    </source>
</evidence>
<dbReference type="InterPro" id="IPR015424">
    <property type="entry name" value="PyrdxlP-dep_Trfase"/>
</dbReference>
<dbReference type="FunFam" id="4.10.280.50:FF:000001">
    <property type="entry name" value="Glutamate decarboxylase"/>
    <property type="match status" value="1"/>
</dbReference>
<dbReference type="GO" id="GO:0004351">
    <property type="term" value="F:glutamate decarboxylase activity"/>
    <property type="evidence" value="ECO:0007669"/>
    <property type="project" value="UniProtKB-EC"/>
</dbReference>
<dbReference type="Gene3D" id="4.10.280.50">
    <property type="match status" value="1"/>
</dbReference>
<sequence>MVFTPYSSRYASREIPKFKLPSKGIEPETAYQLIHDILDLDGKENANLASFVHTWAPKEAVQLCVENLGKNLIDQVCNLILRSSGRGTSTPNSGTATTGSSEAIQLGGLAMKKIWQAKRKAAGKSIHEPGPNIVMGANAQVALEKFARYFDVEMRLVPVSEETNYCLDPERAMEYVDENTIGVFVILGSTYTGHFEPVKPLSDLLDEYEAKTGIYVPIHVDGASGAFVAPFVYPDLEWDFRLPRVVSINTSGHKFGLTYVGCGWIVWRDQAHLPKELIFELHYDQLNTLSPSIFPDRHTRSFISIITSYNSGSRIPANWSRDLANARLISRALEKSGYYKVISDIHRKKVDMGKSRDQVAGVSDLKFEEYVMGLPVVAFCWTDEFKNKHPHLKQSWVQTLLRAHAWIVPNYELPPNMEDTQILRVVVRESMSPELIDRLFTSIMEITESLIKDGGPGNYMGAVPKGKSHEHAFGNHQHEDVHKTARSVPKLIFSSLKQSPDAINSHVELSRWLS</sequence>
<protein>
    <recommendedName>
        <fullName evidence="3 10">Glutamate decarboxylase</fullName>
        <ecNumber evidence="3 10">4.1.1.15</ecNumber>
    </recommendedName>
</protein>
<name>A0A2S4WGW5_9BASI</name>
<evidence type="ECO:0000256" key="7">
    <source>
        <dbReference type="ARBA" id="ARBA00048868"/>
    </source>
</evidence>
<evidence type="ECO:0000256" key="3">
    <source>
        <dbReference type="ARBA" id="ARBA00012421"/>
    </source>
</evidence>
<dbReference type="GO" id="GO:0005829">
    <property type="term" value="C:cytosol"/>
    <property type="evidence" value="ECO:0007669"/>
    <property type="project" value="TreeGrafter"/>
</dbReference>
<dbReference type="NCBIfam" id="TIGR01788">
    <property type="entry name" value="Glu-decarb-GAD"/>
    <property type="match status" value="1"/>
</dbReference>
<proteinExistence type="inferred from homology"/>
<comment type="cofactor">
    <cofactor evidence="1 8 9">
        <name>pyridoxal 5'-phosphate</name>
        <dbReference type="ChEBI" id="CHEBI:597326"/>
    </cofactor>
</comment>
<comment type="caution">
    <text evidence="11">The sequence shown here is derived from an EMBL/GenBank/DDBJ whole genome shotgun (WGS) entry which is preliminary data.</text>
</comment>
<evidence type="ECO:0000256" key="8">
    <source>
        <dbReference type="PIRSR" id="PIRSR602129-50"/>
    </source>
</evidence>
<keyword evidence="4 8" id="KW-0663">Pyridoxal phosphate</keyword>
<dbReference type="VEuPathDB" id="FungiDB:PSHT_02942"/>